<dbReference type="PANTHER" id="PTHR46890:SF49">
    <property type="entry name" value="RNA-DIRECTED DNA POLYMERASE"/>
    <property type="match status" value="1"/>
</dbReference>
<evidence type="ECO:0008006" key="3">
    <source>
        <dbReference type="Google" id="ProtNLM"/>
    </source>
</evidence>
<keyword evidence="2" id="KW-1185">Reference proteome</keyword>
<evidence type="ECO:0000313" key="2">
    <source>
        <dbReference type="Proteomes" id="UP000015105"/>
    </source>
</evidence>
<dbReference type="InterPro" id="IPR052343">
    <property type="entry name" value="Retrotransposon-Effector_Assoc"/>
</dbReference>
<reference evidence="1" key="4">
    <citation type="submission" date="2019-03" db="UniProtKB">
        <authorList>
            <consortium name="EnsemblPlants"/>
        </authorList>
    </citation>
    <scope>IDENTIFICATION</scope>
</reference>
<reference evidence="1" key="3">
    <citation type="journal article" date="2017" name="Nature">
        <title>Genome sequence of the progenitor of the wheat D genome Aegilops tauschii.</title>
        <authorList>
            <person name="Luo M.C."/>
            <person name="Gu Y.Q."/>
            <person name="Puiu D."/>
            <person name="Wang H."/>
            <person name="Twardziok S.O."/>
            <person name="Deal K.R."/>
            <person name="Huo N."/>
            <person name="Zhu T."/>
            <person name="Wang L."/>
            <person name="Wang Y."/>
            <person name="McGuire P.E."/>
            <person name="Liu S."/>
            <person name="Long H."/>
            <person name="Ramasamy R.K."/>
            <person name="Rodriguez J.C."/>
            <person name="Van S.L."/>
            <person name="Yuan L."/>
            <person name="Wang Z."/>
            <person name="Xia Z."/>
            <person name="Xiao L."/>
            <person name="Anderson O.D."/>
            <person name="Ouyang S."/>
            <person name="Liang Y."/>
            <person name="Zimin A.V."/>
            <person name="Pertea G."/>
            <person name="Qi P."/>
            <person name="Bennetzen J.L."/>
            <person name="Dai X."/>
            <person name="Dawson M.W."/>
            <person name="Muller H.G."/>
            <person name="Kugler K."/>
            <person name="Rivarola-Duarte L."/>
            <person name="Spannagl M."/>
            <person name="Mayer K.F.X."/>
            <person name="Lu F.H."/>
            <person name="Bevan M.W."/>
            <person name="Leroy P."/>
            <person name="Li P."/>
            <person name="You F.M."/>
            <person name="Sun Q."/>
            <person name="Liu Z."/>
            <person name="Lyons E."/>
            <person name="Wicker T."/>
            <person name="Salzberg S.L."/>
            <person name="Devos K.M."/>
            <person name="Dvorak J."/>
        </authorList>
    </citation>
    <scope>NUCLEOTIDE SEQUENCE [LARGE SCALE GENOMIC DNA]</scope>
    <source>
        <strain evidence="1">cv. AL8/78</strain>
    </source>
</reference>
<dbReference type="Proteomes" id="UP000015105">
    <property type="component" value="Chromosome 6D"/>
</dbReference>
<name>A0A453Q837_AEGTS</name>
<dbReference type="STRING" id="200361.A0A453Q837"/>
<sequence length="113" mass="13408">MKPNKAPGPGNIPIEFFQHYWEIVKGEVMLLFDWFHDNKLDVQRLNYGIITLLPKVVGANKIQQFRPICLLRCIYKLITKVLTIRMEPFVDIMFSRHQNAFIKKRDIMDEIMS</sequence>
<reference evidence="2" key="2">
    <citation type="journal article" date="2017" name="Nat. Plants">
        <title>The Aegilops tauschii genome reveals multiple impacts of transposons.</title>
        <authorList>
            <person name="Zhao G."/>
            <person name="Zou C."/>
            <person name="Li K."/>
            <person name="Wang K."/>
            <person name="Li T."/>
            <person name="Gao L."/>
            <person name="Zhang X."/>
            <person name="Wang H."/>
            <person name="Yang Z."/>
            <person name="Liu X."/>
            <person name="Jiang W."/>
            <person name="Mao L."/>
            <person name="Kong X."/>
            <person name="Jiao Y."/>
            <person name="Jia J."/>
        </authorList>
    </citation>
    <scope>NUCLEOTIDE SEQUENCE [LARGE SCALE GENOMIC DNA]</scope>
    <source>
        <strain evidence="2">cv. AL8/78</strain>
    </source>
</reference>
<dbReference type="EnsemblPlants" id="AET6Gv21012600.1">
    <property type="protein sequence ID" value="AET6Gv21012600.1"/>
    <property type="gene ID" value="AET6Gv21012600"/>
</dbReference>
<dbReference type="AlphaFoldDB" id="A0A453Q837"/>
<reference evidence="1" key="5">
    <citation type="journal article" date="2021" name="G3 (Bethesda)">
        <title>Aegilops tauschii genome assembly Aet v5.0 features greater sequence contiguity and improved annotation.</title>
        <authorList>
            <person name="Wang L."/>
            <person name="Zhu T."/>
            <person name="Rodriguez J.C."/>
            <person name="Deal K.R."/>
            <person name="Dubcovsky J."/>
            <person name="McGuire P.E."/>
            <person name="Lux T."/>
            <person name="Spannagl M."/>
            <person name="Mayer K.F.X."/>
            <person name="Baldrich P."/>
            <person name="Meyers B.C."/>
            <person name="Huo N."/>
            <person name="Gu Y.Q."/>
            <person name="Zhou H."/>
            <person name="Devos K.M."/>
            <person name="Bennetzen J.L."/>
            <person name="Unver T."/>
            <person name="Budak H."/>
            <person name="Gulick P.J."/>
            <person name="Galiba G."/>
            <person name="Kalapos B."/>
            <person name="Nelson D.R."/>
            <person name="Li P."/>
            <person name="You F.M."/>
            <person name="Luo M.C."/>
            <person name="Dvorak J."/>
        </authorList>
    </citation>
    <scope>NUCLEOTIDE SEQUENCE [LARGE SCALE GENOMIC DNA]</scope>
    <source>
        <strain evidence="1">cv. AL8/78</strain>
    </source>
</reference>
<reference evidence="2" key="1">
    <citation type="journal article" date="2014" name="Science">
        <title>Ancient hybridizations among the ancestral genomes of bread wheat.</title>
        <authorList>
            <consortium name="International Wheat Genome Sequencing Consortium,"/>
            <person name="Marcussen T."/>
            <person name="Sandve S.R."/>
            <person name="Heier L."/>
            <person name="Spannagl M."/>
            <person name="Pfeifer M."/>
            <person name="Jakobsen K.S."/>
            <person name="Wulff B.B."/>
            <person name="Steuernagel B."/>
            <person name="Mayer K.F."/>
            <person name="Olsen O.A."/>
        </authorList>
    </citation>
    <scope>NUCLEOTIDE SEQUENCE [LARGE SCALE GENOMIC DNA]</scope>
    <source>
        <strain evidence="2">cv. AL8/78</strain>
    </source>
</reference>
<dbReference type="Gramene" id="AET6Gv21012600.1">
    <property type="protein sequence ID" value="AET6Gv21012600.1"/>
    <property type="gene ID" value="AET6Gv21012600"/>
</dbReference>
<proteinExistence type="predicted"/>
<organism evidence="1 2">
    <name type="scientific">Aegilops tauschii subsp. strangulata</name>
    <name type="common">Goatgrass</name>
    <dbReference type="NCBI Taxonomy" id="200361"/>
    <lineage>
        <taxon>Eukaryota</taxon>
        <taxon>Viridiplantae</taxon>
        <taxon>Streptophyta</taxon>
        <taxon>Embryophyta</taxon>
        <taxon>Tracheophyta</taxon>
        <taxon>Spermatophyta</taxon>
        <taxon>Magnoliopsida</taxon>
        <taxon>Liliopsida</taxon>
        <taxon>Poales</taxon>
        <taxon>Poaceae</taxon>
        <taxon>BOP clade</taxon>
        <taxon>Pooideae</taxon>
        <taxon>Triticodae</taxon>
        <taxon>Triticeae</taxon>
        <taxon>Triticinae</taxon>
        <taxon>Aegilops</taxon>
    </lineage>
</organism>
<dbReference type="PANTHER" id="PTHR46890">
    <property type="entry name" value="NON-LTR RETROLELEMENT REVERSE TRANSCRIPTASE-LIKE PROTEIN-RELATED"/>
    <property type="match status" value="1"/>
</dbReference>
<protein>
    <recommendedName>
        <fullName evidence="3">Reverse transcriptase domain-containing protein</fullName>
    </recommendedName>
</protein>
<accession>A0A453Q837</accession>
<evidence type="ECO:0000313" key="1">
    <source>
        <dbReference type="EnsemblPlants" id="AET6Gv21012600.1"/>
    </source>
</evidence>